<dbReference type="Proteomes" id="UP000094828">
    <property type="component" value="Unassembled WGS sequence"/>
</dbReference>
<name>A0A1C3E4L5_9PLAN</name>
<evidence type="ECO:0000313" key="3">
    <source>
        <dbReference type="Proteomes" id="UP000094828"/>
    </source>
</evidence>
<organism evidence="2 3">
    <name type="scientific">Planctopirus hydrillae</name>
    <dbReference type="NCBI Taxonomy" id="1841610"/>
    <lineage>
        <taxon>Bacteria</taxon>
        <taxon>Pseudomonadati</taxon>
        <taxon>Planctomycetota</taxon>
        <taxon>Planctomycetia</taxon>
        <taxon>Planctomycetales</taxon>
        <taxon>Planctomycetaceae</taxon>
        <taxon>Planctopirus</taxon>
    </lineage>
</organism>
<evidence type="ECO:0000313" key="2">
    <source>
        <dbReference type="EMBL" id="ODA28192.1"/>
    </source>
</evidence>
<proteinExistence type="predicted"/>
<dbReference type="EMBL" id="LYDR01000156">
    <property type="protein sequence ID" value="ODA28192.1"/>
    <property type="molecule type" value="Genomic_DNA"/>
</dbReference>
<reference evidence="2 3" key="1">
    <citation type="submission" date="2016-05" db="EMBL/GenBank/DDBJ databases">
        <title>Genomic and physiological characterization of Planctopirus sp. isolated from fresh water lake.</title>
        <authorList>
            <person name="Subhash Y."/>
            <person name="Ramana C."/>
        </authorList>
    </citation>
    <scope>NUCLEOTIDE SEQUENCE [LARGE SCALE GENOMIC DNA]</scope>
    <source>
        <strain evidence="2 3">JC280</strain>
    </source>
</reference>
<protein>
    <submittedName>
        <fullName evidence="2">Uncharacterized protein</fullName>
    </submittedName>
</protein>
<feature type="region of interest" description="Disordered" evidence="1">
    <location>
        <begin position="39"/>
        <end position="77"/>
    </location>
</feature>
<evidence type="ECO:0000256" key="1">
    <source>
        <dbReference type="SAM" id="MobiDB-lite"/>
    </source>
</evidence>
<accession>A0A1C3E4L5</accession>
<gene>
    <name evidence="2" type="ORF">A6X21_13555</name>
</gene>
<dbReference type="AlphaFoldDB" id="A0A1C3E4L5"/>
<keyword evidence="3" id="KW-1185">Reference proteome</keyword>
<sequence length="95" mass="9931">MWRAGSNRGAAPEVIPAVEALSSPFQTLIKVLIGRKSSAGVTPQGVSSGHGQQPGPSGNTQWAGGRNVPEAGTRIRRPVPPELQRKQELALTGIL</sequence>
<feature type="compositionally biased region" description="Low complexity" evidence="1">
    <location>
        <begin position="43"/>
        <end position="58"/>
    </location>
</feature>
<comment type="caution">
    <text evidence="2">The sequence shown here is derived from an EMBL/GenBank/DDBJ whole genome shotgun (WGS) entry which is preliminary data.</text>
</comment>